<evidence type="ECO:0000313" key="2">
    <source>
        <dbReference type="EMBL" id="SCJ87918.1"/>
    </source>
</evidence>
<proteinExistence type="predicted"/>
<reference evidence="2" key="1">
    <citation type="submission" date="2015-09" db="EMBL/GenBank/DDBJ databases">
        <authorList>
            <consortium name="Pathogen Informatics"/>
        </authorList>
    </citation>
    <scope>NUCLEOTIDE SEQUENCE</scope>
    <source>
        <strain evidence="2">2789STDY5834896</strain>
    </source>
</reference>
<dbReference type="SUPFAM" id="SSF55729">
    <property type="entry name" value="Acyl-CoA N-acyltransferases (Nat)"/>
    <property type="match status" value="1"/>
</dbReference>
<keyword evidence="2" id="KW-0808">Transferase</keyword>
<evidence type="ECO:0000259" key="1">
    <source>
        <dbReference type="PROSITE" id="PS51186"/>
    </source>
</evidence>
<dbReference type="Pfam" id="PF13527">
    <property type="entry name" value="Acetyltransf_9"/>
    <property type="match status" value="1"/>
</dbReference>
<dbReference type="InterPro" id="IPR016181">
    <property type="entry name" value="Acyl_CoA_acyltransferase"/>
</dbReference>
<dbReference type="PROSITE" id="PS51186">
    <property type="entry name" value="GNAT"/>
    <property type="match status" value="1"/>
</dbReference>
<protein>
    <submittedName>
        <fullName evidence="2">Predicted acetyltransferase involved in intracellular survival and related acetyltransferases</fullName>
    </submittedName>
</protein>
<dbReference type="GO" id="GO:0016747">
    <property type="term" value="F:acyltransferase activity, transferring groups other than amino-acyl groups"/>
    <property type="evidence" value="ECO:0007669"/>
    <property type="project" value="InterPro"/>
</dbReference>
<dbReference type="InterPro" id="IPR000182">
    <property type="entry name" value="GNAT_dom"/>
</dbReference>
<feature type="domain" description="N-acetyltransferase" evidence="1">
    <location>
        <begin position="2"/>
        <end position="156"/>
    </location>
</feature>
<dbReference type="Gene3D" id="3.40.630.30">
    <property type="match status" value="1"/>
</dbReference>
<name>A0A1C6K0Y2_9FIRM</name>
<dbReference type="CDD" id="cd04301">
    <property type="entry name" value="NAT_SF"/>
    <property type="match status" value="1"/>
</dbReference>
<dbReference type="AlphaFoldDB" id="A0A1C6K0Y2"/>
<organism evidence="2">
    <name type="scientific">uncultured Anaerotruncus sp</name>
    <dbReference type="NCBI Taxonomy" id="905011"/>
    <lineage>
        <taxon>Bacteria</taxon>
        <taxon>Bacillati</taxon>
        <taxon>Bacillota</taxon>
        <taxon>Clostridia</taxon>
        <taxon>Eubacteriales</taxon>
        <taxon>Oscillospiraceae</taxon>
        <taxon>Anaerotruncus</taxon>
        <taxon>environmental samples</taxon>
    </lineage>
</organism>
<sequence length="282" mass="29844">MPVIDTATRADWPALKTIWQACFGDESSYIDLFLEDLFDSCIPLVWRQEGQPVAMLYLLPVQLVHTGQAQSWHYLYAAATLPSCQGRGLMGQLLKAARQSSAQAGAAGILLVPGEKSLFQYYARFGYATYGARRQLCLAAAELSGPAAVLSPLPPPQLAACRRQALAGLGLSYMAHSPAGYRHICREAAYLGGGAYRFNGGHCIVHRDGDTALVKELDAADTATAAAALRAVCGLLGTARLLLTLPPPGPLFAGRGQVLPAAMSLPPQGPSAPPAFIDLVLD</sequence>
<dbReference type="EMBL" id="FMHG01000002">
    <property type="protein sequence ID" value="SCJ87918.1"/>
    <property type="molecule type" value="Genomic_DNA"/>
</dbReference>
<accession>A0A1C6K0Y2</accession>
<gene>
    <name evidence="2" type="ORF">SAMEA3545359_02513</name>
</gene>